<sequence length="107" mass="12294">MKKFILIVIFLLFASTAVAKEIWILHETLTGYIVSSGRIDREWDSKNRDGSTISEWIERQLNEGFVVVYLPNQKLPKPKKHKIVDGEIVDLTPEDKAVIKGRPHLQP</sequence>
<dbReference type="AlphaFoldDB" id="X0YCU5"/>
<comment type="caution">
    <text evidence="1">The sequence shown here is derived from an EMBL/GenBank/DDBJ whole genome shotgun (WGS) entry which is preliminary data.</text>
</comment>
<proteinExistence type="predicted"/>
<name>X0YCU5_9ZZZZ</name>
<reference evidence="1" key="1">
    <citation type="journal article" date="2014" name="Front. Microbiol.">
        <title>High frequency of phylogenetically diverse reductive dehalogenase-homologous genes in deep subseafloor sedimentary metagenomes.</title>
        <authorList>
            <person name="Kawai M."/>
            <person name="Futagami T."/>
            <person name="Toyoda A."/>
            <person name="Takaki Y."/>
            <person name="Nishi S."/>
            <person name="Hori S."/>
            <person name="Arai W."/>
            <person name="Tsubouchi T."/>
            <person name="Morono Y."/>
            <person name="Uchiyama I."/>
            <person name="Ito T."/>
            <person name="Fujiyama A."/>
            <person name="Inagaki F."/>
            <person name="Takami H."/>
        </authorList>
    </citation>
    <scope>NUCLEOTIDE SEQUENCE</scope>
    <source>
        <strain evidence="1">Expedition CK06-06</strain>
    </source>
</reference>
<gene>
    <name evidence="1" type="ORF">S01H4_18783</name>
</gene>
<protein>
    <submittedName>
        <fullName evidence="1">Uncharacterized protein</fullName>
    </submittedName>
</protein>
<dbReference type="EMBL" id="BART01008338">
    <property type="protein sequence ID" value="GAG53684.1"/>
    <property type="molecule type" value="Genomic_DNA"/>
</dbReference>
<feature type="non-terminal residue" evidence="1">
    <location>
        <position position="107"/>
    </location>
</feature>
<accession>X0YCU5</accession>
<organism evidence="1">
    <name type="scientific">marine sediment metagenome</name>
    <dbReference type="NCBI Taxonomy" id="412755"/>
    <lineage>
        <taxon>unclassified sequences</taxon>
        <taxon>metagenomes</taxon>
        <taxon>ecological metagenomes</taxon>
    </lineage>
</organism>
<evidence type="ECO:0000313" key="1">
    <source>
        <dbReference type="EMBL" id="GAG53684.1"/>
    </source>
</evidence>